<name>A0ABD2W9Q8_9HYME</name>
<proteinExistence type="predicted"/>
<reference evidence="4 5" key="1">
    <citation type="journal article" date="2024" name="bioRxiv">
        <title>A reference genome for Trichogramma kaykai: A tiny desert-dwelling parasitoid wasp with competing sex-ratio distorters.</title>
        <authorList>
            <person name="Culotta J."/>
            <person name="Lindsey A.R."/>
        </authorList>
    </citation>
    <scope>NUCLEOTIDE SEQUENCE [LARGE SCALE GENOMIC DNA]</scope>
    <source>
        <strain evidence="4 5">KSX58</strain>
    </source>
</reference>
<feature type="signal peptide" evidence="3">
    <location>
        <begin position="1"/>
        <end position="18"/>
    </location>
</feature>
<evidence type="ECO:0000313" key="5">
    <source>
        <dbReference type="Proteomes" id="UP001627154"/>
    </source>
</evidence>
<keyword evidence="2" id="KW-1133">Transmembrane helix</keyword>
<evidence type="ECO:0008006" key="6">
    <source>
        <dbReference type="Google" id="ProtNLM"/>
    </source>
</evidence>
<gene>
    <name evidence="4" type="ORF">TKK_015821</name>
</gene>
<evidence type="ECO:0000256" key="1">
    <source>
        <dbReference type="SAM" id="MobiDB-lite"/>
    </source>
</evidence>
<keyword evidence="5" id="KW-1185">Reference proteome</keyword>
<feature type="chain" id="PRO_5044851092" description="Glycoprotein" evidence="3">
    <location>
        <begin position="19"/>
        <end position="643"/>
    </location>
</feature>
<sequence>MPMLILLGILMMVQGGNCIFGYDCGTKLTNLTTVSLIDIGECEPKKEETKSINIEAQLLQINDYNIIHARECRIKIKRTVHHCGMHSHTSAVLFGEIEYFKEITKDECEGIQLTGTFNGFGLSLMHLERNSTTTKSVILAGKLDKDSHCESGANYDDPYGTFTDVLVTGYISIGIYDYDIKLNLESDKVFMQDGTPCNAKARHCISGEGGNVFWDTLPEQMCGANKYTVLYEGFVTKVSDPEDKNVMYSLDTKEFSFALLKTYEETICGITFIKTEVARFLIIENPRSNHLIQKQEVAAANVDIFAFINAKALFLEKHLKRQLKDMYETLVLQRCRLERKVIENALAIATLQPSELAYQILGERGVMAVPAGECVHFVTCLRVNLEIRKTKDCYNEIPVLHGNETLFLAPRSRILIAHGKKITCDTRMPPMFKIGQMWYRMMPELIDAPTPTVIEPQAQTDWKYTPTDALATGGVYSEKDQKKYRDLIVFPLERPSVLNQVAMTVSGRQSNRDGLTIAGFLDEAMLEKIANNTWTRIYSSFLNFGTVSAGIIGLIMLIRLIKLCIDATIRSYVLYEIFGFSFKLLGAMMASVTALLIHKDNRKEKPEDVEQQAEKVDTDTAPSAPESQVTRANLYPNLNRASI</sequence>
<evidence type="ECO:0000256" key="2">
    <source>
        <dbReference type="SAM" id="Phobius"/>
    </source>
</evidence>
<dbReference type="AlphaFoldDB" id="A0ABD2W9Q8"/>
<keyword evidence="2" id="KW-0812">Transmembrane</keyword>
<feature type="compositionally biased region" description="Basic and acidic residues" evidence="1">
    <location>
        <begin position="603"/>
        <end position="618"/>
    </location>
</feature>
<accession>A0ABD2W9Q8</accession>
<protein>
    <recommendedName>
        <fullName evidence="6">Glycoprotein</fullName>
    </recommendedName>
</protein>
<feature type="transmembrane region" description="Helical" evidence="2">
    <location>
        <begin position="541"/>
        <end position="561"/>
    </location>
</feature>
<keyword evidence="3" id="KW-0732">Signal</keyword>
<dbReference type="Pfam" id="PF24664">
    <property type="entry name" value="Monjiviricetes_fusion"/>
    <property type="match status" value="1"/>
</dbReference>
<feature type="transmembrane region" description="Helical" evidence="2">
    <location>
        <begin position="573"/>
        <end position="597"/>
    </location>
</feature>
<feature type="region of interest" description="Disordered" evidence="1">
    <location>
        <begin position="603"/>
        <end position="643"/>
    </location>
</feature>
<comment type="caution">
    <text evidence="4">The sequence shown here is derived from an EMBL/GenBank/DDBJ whole genome shotgun (WGS) entry which is preliminary data.</text>
</comment>
<evidence type="ECO:0000313" key="4">
    <source>
        <dbReference type="EMBL" id="KAL3389627.1"/>
    </source>
</evidence>
<evidence type="ECO:0000256" key="3">
    <source>
        <dbReference type="SAM" id="SignalP"/>
    </source>
</evidence>
<keyword evidence="2" id="KW-0472">Membrane</keyword>
<organism evidence="4 5">
    <name type="scientific">Trichogramma kaykai</name>
    <dbReference type="NCBI Taxonomy" id="54128"/>
    <lineage>
        <taxon>Eukaryota</taxon>
        <taxon>Metazoa</taxon>
        <taxon>Ecdysozoa</taxon>
        <taxon>Arthropoda</taxon>
        <taxon>Hexapoda</taxon>
        <taxon>Insecta</taxon>
        <taxon>Pterygota</taxon>
        <taxon>Neoptera</taxon>
        <taxon>Endopterygota</taxon>
        <taxon>Hymenoptera</taxon>
        <taxon>Apocrita</taxon>
        <taxon>Proctotrupomorpha</taxon>
        <taxon>Chalcidoidea</taxon>
        <taxon>Trichogrammatidae</taxon>
        <taxon>Trichogramma</taxon>
    </lineage>
</organism>
<dbReference type="EMBL" id="JBJJXI010000123">
    <property type="protein sequence ID" value="KAL3389627.1"/>
    <property type="molecule type" value="Genomic_DNA"/>
</dbReference>
<dbReference type="Proteomes" id="UP001627154">
    <property type="component" value="Unassembled WGS sequence"/>
</dbReference>